<gene>
    <name evidence="1" type="ORF">CROQUDRAFT_499249</name>
</gene>
<reference evidence="1" key="1">
    <citation type="submission" date="2013-11" db="EMBL/GenBank/DDBJ databases">
        <title>Genome sequence of the fusiform rust pathogen reveals effectors for host alternation and coevolution with pine.</title>
        <authorList>
            <consortium name="DOE Joint Genome Institute"/>
            <person name="Smith K."/>
            <person name="Pendleton A."/>
            <person name="Kubisiak T."/>
            <person name="Anderson C."/>
            <person name="Salamov A."/>
            <person name="Aerts A."/>
            <person name="Riley R."/>
            <person name="Clum A."/>
            <person name="Lindquist E."/>
            <person name="Ence D."/>
            <person name="Campbell M."/>
            <person name="Kronenberg Z."/>
            <person name="Feau N."/>
            <person name="Dhillon B."/>
            <person name="Hamelin R."/>
            <person name="Burleigh J."/>
            <person name="Smith J."/>
            <person name="Yandell M."/>
            <person name="Nelson C."/>
            <person name="Grigoriev I."/>
            <person name="Davis J."/>
        </authorList>
    </citation>
    <scope>NUCLEOTIDE SEQUENCE</scope>
    <source>
        <strain evidence="1">G11</strain>
    </source>
</reference>
<keyword evidence="2" id="KW-1185">Reference proteome</keyword>
<protein>
    <submittedName>
        <fullName evidence="1">Uncharacterized protein</fullName>
    </submittedName>
</protein>
<evidence type="ECO:0000313" key="1">
    <source>
        <dbReference type="EMBL" id="KAG0146886.1"/>
    </source>
</evidence>
<sequence length="103" mass="11863">MCTPRGHFLAKDGPKRVNYRDRCQNDTESSQPQCKTMSQRSATLTVLRRISEHVTPPLKRVADRRKIQLNLPTVQNQPAAVITLYTTLQISDNRSFSHPRFNQ</sequence>
<dbReference type="AlphaFoldDB" id="A0A9P6TC16"/>
<proteinExistence type="predicted"/>
<name>A0A9P6TC16_9BASI</name>
<organism evidence="1 2">
    <name type="scientific">Cronartium quercuum f. sp. fusiforme G11</name>
    <dbReference type="NCBI Taxonomy" id="708437"/>
    <lineage>
        <taxon>Eukaryota</taxon>
        <taxon>Fungi</taxon>
        <taxon>Dikarya</taxon>
        <taxon>Basidiomycota</taxon>
        <taxon>Pucciniomycotina</taxon>
        <taxon>Pucciniomycetes</taxon>
        <taxon>Pucciniales</taxon>
        <taxon>Coleosporiaceae</taxon>
        <taxon>Cronartium</taxon>
    </lineage>
</organism>
<dbReference type="Proteomes" id="UP000886653">
    <property type="component" value="Unassembled WGS sequence"/>
</dbReference>
<dbReference type="EMBL" id="MU167255">
    <property type="protein sequence ID" value="KAG0146886.1"/>
    <property type="molecule type" value="Genomic_DNA"/>
</dbReference>
<evidence type="ECO:0000313" key="2">
    <source>
        <dbReference type="Proteomes" id="UP000886653"/>
    </source>
</evidence>
<accession>A0A9P6TC16</accession>
<comment type="caution">
    <text evidence="1">The sequence shown here is derived from an EMBL/GenBank/DDBJ whole genome shotgun (WGS) entry which is preliminary data.</text>
</comment>